<dbReference type="PROSITE" id="PS00041">
    <property type="entry name" value="HTH_ARAC_FAMILY_1"/>
    <property type="match status" value="1"/>
</dbReference>
<dbReference type="InterPro" id="IPR009057">
    <property type="entry name" value="Homeodomain-like_sf"/>
</dbReference>
<dbReference type="InterPro" id="IPR018060">
    <property type="entry name" value="HTH_AraC"/>
</dbReference>
<dbReference type="CDD" id="cd06124">
    <property type="entry name" value="cupin_NimR-like_N"/>
    <property type="match status" value="1"/>
</dbReference>
<reference evidence="6" key="1">
    <citation type="journal article" date="2014" name="Int. J. Syst. Evol. Microbiol.">
        <title>Complete genome sequence of Corynebacterium casei LMG S-19264T (=DSM 44701T), isolated from a smear-ripened cheese.</title>
        <authorList>
            <consortium name="US DOE Joint Genome Institute (JGI-PGF)"/>
            <person name="Walter F."/>
            <person name="Albersmeier A."/>
            <person name="Kalinowski J."/>
            <person name="Ruckert C."/>
        </authorList>
    </citation>
    <scope>NUCLEOTIDE SEQUENCE</scope>
    <source>
        <strain evidence="6">KCTC 32296</strain>
    </source>
</reference>
<dbReference type="InterPro" id="IPR014710">
    <property type="entry name" value="RmlC-like_jellyroll"/>
</dbReference>
<dbReference type="SUPFAM" id="SSF46689">
    <property type="entry name" value="Homeodomain-like"/>
    <property type="match status" value="1"/>
</dbReference>
<dbReference type="InterPro" id="IPR011051">
    <property type="entry name" value="RmlC_Cupin_sf"/>
</dbReference>
<keyword evidence="1" id="KW-0678">Repressor</keyword>
<keyword evidence="2" id="KW-0805">Transcription regulation</keyword>
<keyword evidence="7" id="KW-1185">Reference proteome</keyword>
<dbReference type="AlphaFoldDB" id="A0A918Q4D9"/>
<accession>A0A918Q4D9</accession>
<dbReference type="GO" id="GO:0003700">
    <property type="term" value="F:DNA-binding transcription factor activity"/>
    <property type="evidence" value="ECO:0007669"/>
    <property type="project" value="InterPro"/>
</dbReference>
<dbReference type="FunFam" id="1.10.10.60:FF:000132">
    <property type="entry name" value="AraC family transcriptional regulator"/>
    <property type="match status" value="1"/>
</dbReference>
<protein>
    <submittedName>
        <fullName evidence="6">Transcriptional regulator</fullName>
    </submittedName>
</protein>
<gene>
    <name evidence="6" type="ORF">GCM10011273_19280</name>
</gene>
<organism evidence="6 7">
    <name type="scientific">Asticcacaulis endophyticus</name>
    <dbReference type="NCBI Taxonomy" id="1395890"/>
    <lineage>
        <taxon>Bacteria</taxon>
        <taxon>Pseudomonadati</taxon>
        <taxon>Pseudomonadota</taxon>
        <taxon>Alphaproteobacteria</taxon>
        <taxon>Caulobacterales</taxon>
        <taxon>Caulobacteraceae</taxon>
        <taxon>Asticcacaulis</taxon>
    </lineage>
</organism>
<evidence type="ECO:0000256" key="3">
    <source>
        <dbReference type="ARBA" id="ARBA00023125"/>
    </source>
</evidence>
<sequence length="272" mass="30385">MGHMVLKASRSTHGEDYQHVNRPIAVLIDEYPTGFVDPPHAHERAQLLYATEGVMTVITDAVSFTIPPQRGVWMPAGVRHEAHCRGHVSLKTLYVASETDPRLPTRCQSLKISPLLRELIIEASHLPIEYALTGRDARIMELILDEIAEAVEHPVSALNVPMPSDPRLVRICRAIMDDPSSEDDLDHWADIACMGRRTFTRAFRRETGVSFSEWRQQVRLAEAISMLSQGKSVTSVAYDVGYNSPSAFTAMFQRAFGASPSQYFDPKGQPRS</sequence>
<keyword evidence="4" id="KW-0804">Transcription</keyword>
<name>A0A918Q4D9_9CAUL</name>
<dbReference type="PRINTS" id="PR00032">
    <property type="entry name" value="HTHARAC"/>
</dbReference>
<dbReference type="InterPro" id="IPR013096">
    <property type="entry name" value="Cupin_2"/>
</dbReference>
<dbReference type="SMART" id="SM00342">
    <property type="entry name" value="HTH_ARAC"/>
    <property type="match status" value="1"/>
</dbReference>
<dbReference type="PANTHER" id="PTHR11019:SF159">
    <property type="entry name" value="TRANSCRIPTIONAL REGULATOR-RELATED"/>
    <property type="match status" value="1"/>
</dbReference>
<evidence type="ECO:0000256" key="1">
    <source>
        <dbReference type="ARBA" id="ARBA00022491"/>
    </source>
</evidence>
<dbReference type="GO" id="GO:0043565">
    <property type="term" value="F:sequence-specific DNA binding"/>
    <property type="evidence" value="ECO:0007669"/>
    <property type="project" value="InterPro"/>
</dbReference>
<dbReference type="PROSITE" id="PS01124">
    <property type="entry name" value="HTH_ARAC_FAMILY_2"/>
    <property type="match status" value="1"/>
</dbReference>
<dbReference type="PANTHER" id="PTHR11019">
    <property type="entry name" value="HTH-TYPE TRANSCRIPTIONAL REGULATOR NIMR"/>
    <property type="match status" value="1"/>
</dbReference>
<dbReference type="Gene3D" id="1.10.10.60">
    <property type="entry name" value="Homeodomain-like"/>
    <property type="match status" value="2"/>
</dbReference>
<comment type="caution">
    <text evidence="6">The sequence shown here is derived from an EMBL/GenBank/DDBJ whole genome shotgun (WGS) entry which is preliminary data.</text>
</comment>
<proteinExistence type="predicted"/>
<dbReference type="Gene3D" id="2.60.120.10">
    <property type="entry name" value="Jelly Rolls"/>
    <property type="match status" value="1"/>
</dbReference>
<dbReference type="InterPro" id="IPR020449">
    <property type="entry name" value="Tscrpt_reg_AraC-type_HTH"/>
</dbReference>
<evidence type="ECO:0000259" key="5">
    <source>
        <dbReference type="PROSITE" id="PS01124"/>
    </source>
</evidence>
<evidence type="ECO:0000313" key="6">
    <source>
        <dbReference type="EMBL" id="GGZ33140.1"/>
    </source>
</evidence>
<reference evidence="6" key="2">
    <citation type="submission" date="2020-09" db="EMBL/GenBank/DDBJ databases">
        <authorList>
            <person name="Sun Q."/>
            <person name="Kim S."/>
        </authorList>
    </citation>
    <scope>NUCLEOTIDE SEQUENCE</scope>
    <source>
        <strain evidence="6">KCTC 32296</strain>
    </source>
</reference>
<dbReference type="Pfam" id="PF12833">
    <property type="entry name" value="HTH_18"/>
    <property type="match status" value="1"/>
</dbReference>
<dbReference type="Pfam" id="PF07883">
    <property type="entry name" value="Cupin_2"/>
    <property type="match status" value="1"/>
</dbReference>
<dbReference type="InterPro" id="IPR018062">
    <property type="entry name" value="HTH_AraC-typ_CS"/>
</dbReference>
<evidence type="ECO:0000256" key="2">
    <source>
        <dbReference type="ARBA" id="ARBA00023015"/>
    </source>
</evidence>
<dbReference type="Proteomes" id="UP000662572">
    <property type="component" value="Unassembled WGS sequence"/>
</dbReference>
<evidence type="ECO:0000313" key="7">
    <source>
        <dbReference type="Proteomes" id="UP000662572"/>
    </source>
</evidence>
<dbReference type="SUPFAM" id="SSF51182">
    <property type="entry name" value="RmlC-like cupins"/>
    <property type="match status" value="1"/>
</dbReference>
<feature type="domain" description="HTH araC/xylS-type" evidence="5">
    <location>
        <begin position="169"/>
        <end position="266"/>
    </location>
</feature>
<keyword evidence="3" id="KW-0238">DNA-binding</keyword>
<dbReference type="EMBL" id="BMZB01000002">
    <property type="protein sequence ID" value="GGZ33140.1"/>
    <property type="molecule type" value="Genomic_DNA"/>
</dbReference>
<evidence type="ECO:0000256" key="4">
    <source>
        <dbReference type="ARBA" id="ARBA00023163"/>
    </source>
</evidence>